<evidence type="ECO:0000256" key="8">
    <source>
        <dbReference type="ARBA" id="ARBA00022741"/>
    </source>
</evidence>
<feature type="transmembrane region" description="Helical" evidence="16">
    <location>
        <begin position="7"/>
        <end position="28"/>
    </location>
</feature>
<dbReference type="FunFam" id="3.30.565.10:FF:000023">
    <property type="entry name" value="PAS domain-containing sensor histidine kinase"/>
    <property type="match status" value="1"/>
</dbReference>
<dbReference type="PANTHER" id="PTHR43047">
    <property type="entry name" value="TWO-COMPONENT HISTIDINE PROTEIN KINASE"/>
    <property type="match status" value="1"/>
</dbReference>
<gene>
    <name evidence="21" type="ORF">B0F88_1037</name>
</gene>
<comment type="caution">
    <text evidence="21">The sequence shown here is derived from an EMBL/GenBank/DDBJ whole genome shotgun (WGS) entry which is preliminary data.</text>
</comment>
<dbReference type="GO" id="GO:0045121">
    <property type="term" value="C:membrane raft"/>
    <property type="evidence" value="ECO:0007669"/>
    <property type="project" value="UniProtKB-SubCell"/>
</dbReference>
<feature type="domain" description="PAS" evidence="19">
    <location>
        <begin position="374"/>
        <end position="444"/>
    </location>
</feature>
<evidence type="ECO:0000256" key="2">
    <source>
        <dbReference type="ARBA" id="ARBA00004236"/>
    </source>
</evidence>
<dbReference type="PROSITE" id="PS50112">
    <property type="entry name" value="PAS"/>
    <property type="match status" value="2"/>
</dbReference>
<dbReference type="SMART" id="SM00091">
    <property type="entry name" value="PAS"/>
    <property type="match status" value="2"/>
</dbReference>
<dbReference type="PRINTS" id="PR00344">
    <property type="entry name" value="BCTRLSENSOR"/>
</dbReference>
<feature type="transmembrane region" description="Helical" evidence="16">
    <location>
        <begin position="185"/>
        <end position="203"/>
    </location>
</feature>
<feature type="modified residue" description="4-aspartylphosphate" evidence="15">
    <location>
        <position position="789"/>
    </location>
</feature>
<dbReference type="InterPro" id="IPR011006">
    <property type="entry name" value="CheY-like_superfamily"/>
</dbReference>
<dbReference type="CDD" id="cd19410">
    <property type="entry name" value="HK9-like_sensor"/>
    <property type="match status" value="1"/>
</dbReference>
<evidence type="ECO:0000256" key="12">
    <source>
        <dbReference type="ARBA" id="ARBA00023136"/>
    </source>
</evidence>
<evidence type="ECO:0000256" key="7">
    <source>
        <dbReference type="ARBA" id="ARBA00022679"/>
    </source>
</evidence>
<evidence type="ECO:0000256" key="5">
    <source>
        <dbReference type="ARBA" id="ARBA00022475"/>
    </source>
</evidence>
<feature type="modified residue" description="4-aspartylphosphate" evidence="15">
    <location>
        <position position="912"/>
    </location>
</feature>
<evidence type="ECO:0000256" key="14">
    <source>
        <dbReference type="ARBA" id="ARBA00070616"/>
    </source>
</evidence>
<evidence type="ECO:0000256" key="10">
    <source>
        <dbReference type="ARBA" id="ARBA00022840"/>
    </source>
</evidence>
<feature type="domain" description="PAS" evidence="19">
    <location>
        <begin position="254"/>
        <end position="305"/>
    </location>
</feature>
<sequence length="984" mass="110305">MNIRLKVICTLALIIPVTVVFFTLFHLAQNKNEEQRNWIDHSYQVMEQINILFFDIQDAKLGERGFVITGDKSFLEPFSRSLKKIDADLLQLRTLTQDNVNQQQRLNEFEPVMRNPLSYLSQTIALRDEQGLQAAVNRVSTKTGKNLMDRMRVIMGDMSSEERRLLNERTKTHNQDIATFYKIEVVFVVAMGFMLLIIGLLLIRNIMRPLRALSLSTEQLAAGNYATRINFSSQDEFSQLAKAFNLMAEAIQSRTQELNSIVSTMVDGLIILDSHGGIRSLNPAAERLFGYTAEELVSKHIRQLLPQLPDDIERHVLAANTGYRCEINAERKDGFSFPLELTVSEMAVEGIRMFTCLLRDISAQKNAQMALSNNEARLRAVIEAVVEGIITIDGNGIIETINSAGEKIFGYQHSEVVGQNVSMLMPEPYHSEHDDYLRHYMATGESKIIGIVREIVGKRKDGSVFPMELAVSEMLIDGRRMFTGLARDISERKAMEQLKNEFISTVSHELRTPLTSIQGALGLILGGATGDLPEKSIKLLSIANNNCKRLVRLINDILDLEKFESGKMTFDIKPIEIMPLVEHCIEINQAYADEFGVTFAVTHEQAGAVVLADSDRLTQVLTNLLSNAAKFSHRGGRVDVATSITNQRLRLSVTDYGTGIKEEFRDRIFKQFTQEDSTNTRQKGGTGLGLSISKAIIERLGGIIDYESEPNKKTTFFIELPLCCAGETLSTTSSEHNKQYLLILEDDPDVAALLRMMLAKRCYAADIACTAEQAKQMLNSKSYDAMTLDLILPGQSGIDFFRELREQELFKQLPVIVVSAFADQVKQELKGEALAIVDWLSKPIDEGRLDQALTHALRSNGFMTRILHVEDDPDIVHIVATLLQNTAEIDVAMDMATARRKLEQDYDLVILDMELPDGSGETLLPLLSNRDKPIPVVIFSASEVETADSQQILANFIKSKTSNEELMNKIESILKSRRKLSGRA</sequence>
<dbReference type="Proteomes" id="UP000238071">
    <property type="component" value="Unassembled WGS sequence"/>
</dbReference>
<dbReference type="SMART" id="SM00304">
    <property type="entry name" value="HAMP"/>
    <property type="match status" value="1"/>
</dbReference>
<dbReference type="FunFam" id="3.30.450.20:FF:000060">
    <property type="entry name" value="Sensor protein FixL"/>
    <property type="match status" value="1"/>
</dbReference>
<dbReference type="InterPro" id="IPR013767">
    <property type="entry name" value="PAS_fold"/>
</dbReference>
<dbReference type="SUPFAM" id="SSF47384">
    <property type="entry name" value="Homodimeric domain of signal transducing histidine kinase"/>
    <property type="match status" value="1"/>
</dbReference>
<dbReference type="AlphaFoldDB" id="A0A2S6H555"/>
<reference evidence="21 22" key="1">
    <citation type="submission" date="2018-02" db="EMBL/GenBank/DDBJ databases">
        <title>Subsurface microbial communities from deep shales in Ohio and West Virginia, USA.</title>
        <authorList>
            <person name="Wrighton K."/>
        </authorList>
    </citation>
    <scope>NUCLEOTIDE SEQUENCE [LARGE SCALE GENOMIC DNA]</scope>
    <source>
        <strain evidence="21 22">OWC-G53F</strain>
    </source>
</reference>
<dbReference type="InterPro" id="IPR001610">
    <property type="entry name" value="PAC"/>
</dbReference>
<dbReference type="Pfam" id="PF02518">
    <property type="entry name" value="HATPase_c"/>
    <property type="match status" value="1"/>
</dbReference>
<dbReference type="PROSITE" id="PS50109">
    <property type="entry name" value="HIS_KIN"/>
    <property type="match status" value="1"/>
</dbReference>
<keyword evidence="7" id="KW-0808">Transferase</keyword>
<dbReference type="Gene3D" id="3.40.50.2300">
    <property type="match status" value="2"/>
</dbReference>
<dbReference type="InterPro" id="IPR035965">
    <property type="entry name" value="PAS-like_dom_sf"/>
</dbReference>
<keyword evidence="8" id="KW-0547">Nucleotide-binding</keyword>
<feature type="domain" description="Response regulatory" evidence="18">
    <location>
        <begin position="865"/>
        <end position="974"/>
    </location>
</feature>
<evidence type="ECO:0000313" key="21">
    <source>
        <dbReference type="EMBL" id="PPK72577.1"/>
    </source>
</evidence>
<dbReference type="GO" id="GO:0009927">
    <property type="term" value="F:histidine phosphotransfer kinase activity"/>
    <property type="evidence" value="ECO:0007669"/>
    <property type="project" value="TreeGrafter"/>
</dbReference>
<dbReference type="EC" id="2.7.13.3" evidence="4"/>
<dbReference type="InterPro" id="IPR003594">
    <property type="entry name" value="HATPase_dom"/>
</dbReference>
<dbReference type="Gene3D" id="6.10.340.10">
    <property type="match status" value="1"/>
</dbReference>
<evidence type="ECO:0000256" key="13">
    <source>
        <dbReference type="ARBA" id="ARBA00059827"/>
    </source>
</evidence>
<dbReference type="InterPro" id="IPR036890">
    <property type="entry name" value="HATPase_C_sf"/>
</dbReference>
<evidence type="ECO:0000256" key="9">
    <source>
        <dbReference type="ARBA" id="ARBA00022777"/>
    </source>
</evidence>
<comment type="function">
    <text evidence="13">Putative oxygen sensor; modulates the activity of FixJ, a transcriptional activator of nitrogen fixation fixK gene. FixL probably acts as a kinase that phosphorylates FixJ.</text>
</comment>
<dbReference type="GO" id="GO:0006355">
    <property type="term" value="P:regulation of DNA-templated transcription"/>
    <property type="evidence" value="ECO:0007669"/>
    <property type="project" value="InterPro"/>
</dbReference>
<dbReference type="CDD" id="cd06225">
    <property type="entry name" value="HAMP"/>
    <property type="match status" value="1"/>
</dbReference>
<feature type="domain" description="Histidine kinase" evidence="17">
    <location>
        <begin position="505"/>
        <end position="724"/>
    </location>
</feature>
<evidence type="ECO:0000259" key="17">
    <source>
        <dbReference type="PROSITE" id="PS50109"/>
    </source>
</evidence>
<evidence type="ECO:0000259" key="19">
    <source>
        <dbReference type="PROSITE" id="PS50112"/>
    </source>
</evidence>
<dbReference type="InterPro" id="IPR001789">
    <property type="entry name" value="Sig_transdc_resp-reg_receiver"/>
</dbReference>
<feature type="domain" description="Response regulatory" evidence="18">
    <location>
        <begin position="740"/>
        <end position="857"/>
    </location>
</feature>
<dbReference type="InterPro" id="IPR000014">
    <property type="entry name" value="PAS"/>
</dbReference>
<dbReference type="CDD" id="cd00130">
    <property type="entry name" value="PAS"/>
    <property type="match status" value="2"/>
</dbReference>
<dbReference type="PROSITE" id="PS50885">
    <property type="entry name" value="HAMP"/>
    <property type="match status" value="1"/>
</dbReference>
<dbReference type="InterPro" id="IPR003660">
    <property type="entry name" value="HAMP_dom"/>
</dbReference>
<evidence type="ECO:0000256" key="1">
    <source>
        <dbReference type="ARBA" id="ARBA00000085"/>
    </source>
</evidence>
<dbReference type="InterPro" id="IPR003661">
    <property type="entry name" value="HisK_dim/P_dom"/>
</dbReference>
<dbReference type="NCBIfam" id="TIGR00229">
    <property type="entry name" value="sensory_box"/>
    <property type="match status" value="2"/>
</dbReference>
<proteinExistence type="predicted"/>
<dbReference type="Pfam" id="PF00072">
    <property type="entry name" value="Response_reg"/>
    <property type="match status" value="2"/>
</dbReference>
<evidence type="ECO:0000259" key="20">
    <source>
        <dbReference type="PROSITE" id="PS50885"/>
    </source>
</evidence>
<evidence type="ECO:0000256" key="15">
    <source>
        <dbReference type="PROSITE-ProRule" id="PRU00169"/>
    </source>
</evidence>
<evidence type="ECO:0000256" key="4">
    <source>
        <dbReference type="ARBA" id="ARBA00012438"/>
    </source>
</evidence>
<evidence type="ECO:0000259" key="18">
    <source>
        <dbReference type="PROSITE" id="PS50110"/>
    </source>
</evidence>
<dbReference type="SUPFAM" id="SSF158472">
    <property type="entry name" value="HAMP domain-like"/>
    <property type="match status" value="1"/>
</dbReference>
<dbReference type="GO" id="GO:0005886">
    <property type="term" value="C:plasma membrane"/>
    <property type="evidence" value="ECO:0007669"/>
    <property type="project" value="UniProtKB-SubCell"/>
</dbReference>
<keyword evidence="9" id="KW-0418">Kinase</keyword>
<evidence type="ECO:0000256" key="6">
    <source>
        <dbReference type="ARBA" id="ARBA00022553"/>
    </source>
</evidence>
<dbReference type="FunFam" id="1.10.287.130:FF:000001">
    <property type="entry name" value="Two-component sensor histidine kinase"/>
    <property type="match status" value="1"/>
</dbReference>
<dbReference type="OrthoDB" id="9792854at2"/>
<keyword evidence="16" id="KW-1133">Transmembrane helix</keyword>
<dbReference type="PROSITE" id="PS50110">
    <property type="entry name" value="RESPONSE_REGULATORY"/>
    <property type="match status" value="2"/>
</dbReference>
<dbReference type="CDD" id="cd00156">
    <property type="entry name" value="REC"/>
    <property type="match status" value="2"/>
</dbReference>
<evidence type="ECO:0000256" key="16">
    <source>
        <dbReference type="SAM" id="Phobius"/>
    </source>
</evidence>
<dbReference type="Pfam" id="PF00672">
    <property type="entry name" value="HAMP"/>
    <property type="match status" value="1"/>
</dbReference>
<dbReference type="InterPro" id="IPR007891">
    <property type="entry name" value="CHASE3"/>
</dbReference>
<keyword evidence="16" id="KW-0812">Transmembrane</keyword>
<dbReference type="SUPFAM" id="SSF55785">
    <property type="entry name" value="PYP-like sensor domain (PAS domain)"/>
    <property type="match status" value="2"/>
</dbReference>
<dbReference type="SMART" id="SM00086">
    <property type="entry name" value="PAC"/>
    <property type="match status" value="2"/>
</dbReference>
<keyword evidence="10" id="KW-0067">ATP-binding</keyword>
<dbReference type="RefSeq" id="WP_104422680.1">
    <property type="nucleotide sequence ID" value="NZ_PTIY01000003.1"/>
</dbReference>
<comment type="catalytic activity">
    <reaction evidence="1">
        <text>ATP + protein L-histidine = ADP + protein N-phospho-L-histidine.</text>
        <dbReference type="EC" id="2.7.13.3"/>
    </reaction>
</comment>
<organism evidence="21 22">
    <name type="scientific">Methylobacter tundripaludum</name>
    <dbReference type="NCBI Taxonomy" id="173365"/>
    <lineage>
        <taxon>Bacteria</taxon>
        <taxon>Pseudomonadati</taxon>
        <taxon>Pseudomonadota</taxon>
        <taxon>Gammaproteobacteria</taxon>
        <taxon>Methylococcales</taxon>
        <taxon>Methylococcaceae</taxon>
        <taxon>Methylobacter</taxon>
    </lineage>
</organism>
<dbReference type="CDD" id="cd00082">
    <property type="entry name" value="HisKA"/>
    <property type="match status" value="1"/>
</dbReference>
<dbReference type="EMBL" id="PTIY01000003">
    <property type="protein sequence ID" value="PPK72577.1"/>
    <property type="molecule type" value="Genomic_DNA"/>
</dbReference>
<dbReference type="SUPFAM" id="SSF52172">
    <property type="entry name" value="CheY-like"/>
    <property type="match status" value="2"/>
</dbReference>
<keyword evidence="22" id="KW-1185">Reference proteome</keyword>
<evidence type="ECO:0000313" key="22">
    <source>
        <dbReference type="Proteomes" id="UP000238071"/>
    </source>
</evidence>
<protein>
    <recommendedName>
        <fullName evidence="14">Sensor protein FixL</fullName>
        <ecNumber evidence="4">2.7.13.3</ecNumber>
    </recommendedName>
</protein>
<dbReference type="SMART" id="SM00387">
    <property type="entry name" value="HATPase_c"/>
    <property type="match status" value="1"/>
</dbReference>
<accession>A0A2S6H555</accession>
<keyword evidence="12 16" id="KW-0472">Membrane</keyword>
<dbReference type="Pfam" id="PF00989">
    <property type="entry name" value="PAS"/>
    <property type="match status" value="2"/>
</dbReference>
<dbReference type="Gene3D" id="1.10.287.130">
    <property type="match status" value="1"/>
</dbReference>
<dbReference type="Pfam" id="PF00512">
    <property type="entry name" value="HisKA"/>
    <property type="match status" value="1"/>
</dbReference>
<evidence type="ECO:0000256" key="3">
    <source>
        <dbReference type="ARBA" id="ARBA00004314"/>
    </source>
</evidence>
<dbReference type="Gene3D" id="3.30.450.20">
    <property type="entry name" value="PAS domain"/>
    <property type="match status" value="2"/>
</dbReference>
<name>A0A2S6H555_9GAMM</name>
<dbReference type="GO" id="GO:0005524">
    <property type="term" value="F:ATP binding"/>
    <property type="evidence" value="ECO:0007669"/>
    <property type="project" value="UniProtKB-KW"/>
</dbReference>
<dbReference type="SMART" id="SM00448">
    <property type="entry name" value="REC"/>
    <property type="match status" value="2"/>
</dbReference>
<keyword evidence="11" id="KW-0902">Two-component regulatory system</keyword>
<dbReference type="InterPro" id="IPR004358">
    <property type="entry name" value="Sig_transdc_His_kin-like_C"/>
</dbReference>
<keyword evidence="6 15" id="KW-0597">Phosphoprotein</keyword>
<dbReference type="SUPFAM" id="SSF55874">
    <property type="entry name" value="ATPase domain of HSP90 chaperone/DNA topoisomerase II/histidine kinase"/>
    <property type="match status" value="1"/>
</dbReference>
<dbReference type="InterPro" id="IPR005467">
    <property type="entry name" value="His_kinase_dom"/>
</dbReference>
<dbReference type="GO" id="GO:0000155">
    <property type="term" value="F:phosphorelay sensor kinase activity"/>
    <property type="evidence" value="ECO:0007669"/>
    <property type="project" value="InterPro"/>
</dbReference>
<feature type="domain" description="HAMP" evidence="20">
    <location>
        <begin position="204"/>
        <end position="256"/>
    </location>
</feature>
<dbReference type="Gene3D" id="3.30.565.10">
    <property type="entry name" value="Histidine kinase-like ATPase, C-terminal domain"/>
    <property type="match status" value="1"/>
</dbReference>
<dbReference type="SMART" id="SM00388">
    <property type="entry name" value="HisKA"/>
    <property type="match status" value="1"/>
</dbReference>
<evidence type="ECO:0000256" key="11">
    <source>
        <dbReference type="ARBA" id="ARBA00023012"/>
    </source>
</evidence>
<dbReference type="PANTHER" id="PTHR43047:SF72">
    <property type="entry name" value="OSMOSENSING HISTIDINE PROTEIN KINASE SLN1"/>
    <property type="match status" value="1"/>
</dbReference>
<dbReference type="Pfam" id="PF05227">
    <property type="entry name" value="CHASE3"/>
    <property type="match status" value="1"/>
</dbReference>
<dbReference type="InterPro" id="IPR036097">
    <property type="entry name" value="HisK_dim/P_sf"/>
</dbReference>
<keyword evidence="5" id="KW-1003">Cell membrane</keyword>
<comment type="subcellular location">
    <subcellularLocation>
        <location evidence="2">Cell membrane</location>
    </subcellularLocation>
    <subcellularLocation>
        <location evidence="3">Membrane raft</location>
        <topology evidence="3">Multi-pass membrane protein</topology>
    </subcellularLocation>
</comment>